<proteinExistence type="predicted"/>
<dbReference type="KEGG" id="amuc:Pan181_50130"/>
<keyword evidence="3" id="KW-1185">Reference proteome</keyword>
<feature type="transmembrane region" description="Helical" evidence="1">
    <location>
        <begin position="72"/>
        <end position="90"/>
    </location>
</feature>
<name>A0A518AVP0_9BACT</name>
<evidence type="ECO:0000313" key="2">
    <source>
        <dbReference type="EMBL" id="QDU58773.1"/>
    </source>
</evidence>
<dbReference type="EMBL" id="CP036278">
    <property type="protein sequence ID" value="QDU58773.1"/>
    <property type="molecule type" value="Genomic_DNA"/>
</dbReference>
<gene>
    <name evidence="2" type="ORF">Pan181_50130</name>
</gene>
<feature type="transmembrane region" description="Helical" evidence="1">
    <location>
        <begin position="111"/>
        <end position="133"/>
    </location>
</feature>
<keyword evidence="1" id="KW-1133">Transmembrane helix</keyword>
<feature type="transmembrane region" description="Helical" evidence="1">
    <location>
        <begin position="165"/>
        <end position="185"/>
    </location>
</feature>
<feature type="transmembrane region" description="Helical" evidence="1">
    <location>
        <begin position="12"/>
        <end position="29"/>
    </location>
</feature>
<dbReference type="AlphaFoldDB" id="A0A518AVP0"/>
<keyword evidence="1" id="KW-0472">Membrane</keyword>
<dbReference type="RefSeq" id="WP_145251220.1">
    <property type="nucleotide sequence ID" value="NZ_CP036278.1"/>
</dbReference>
<evidence type="ECO:0000313" key="3">
    <source>
        <dbReference type="Proteomes" id="UP000315750"/>
    </source>
</evidence>
<evidence type="ECO:0000256" key="1">
    <source>
        <dbReference type="SAM" id="Phobius"/>
    </source>
</evidence>
<protein>
    <submittedName>
        <fullName evidence="2">Uncharacterized protein</fullName>
    </submittedName>
</protein>
<sequence>MRRQLQINSDHLVFVLLVAIAVVGRLGRLDWNFTPLAAVALLAGCYFRNRFVAALVPLTALAITDLTQPSHYSGWVLASVWGCMMVPAMLGPWLRKASSKLQVATRGVTSALLPATIFFLVTNLVVWAVGPVAGSPFQFGSDLAGLATVYAAGIPFYLKMLAGDLFYVTTLFGAFAIATGGFRAWNETAQGAG</sequence>
<dbReference type="Proteomes" id="UP000315750">
    <property type="component" value="Chromosome"/>
</dbReference>
<reference evidence="2 3" key="1">
    <citation type="submission" date="2019-02" db="EMBL/GenBank/DDBJ databases">
        <title>Deep-cultivation of Planctomycetes and their phenomic and genomic characterization uncovers novel biology.</title>
        <authorList>
            <person name="Wiegand S."/>
            <person name="Jogler M."/>
            <person name="Boedeker C."/>
            <person name="Pinto D."/>
            <person name="Vollmers J."/>
            <person name="Rivas-Marin E."/>
            <person name="Kohn T."/>
            <person name="Peeters S.H."/>
            <person name="Heuer A."/>
            <person name="Rast P."/>
            <person name="Oberbeckmann S."/>
            <person name="Bunk B."/>
            <person name="Jeske O."/>
            <person name="Meyerdierks A."/>
            <person name="Storesund J.E."/>
            <person name="Kallscheuer N."/>
            <person name="Luecker S."/>
            <person name="Lage O.M."/>
            <person name="Pohl T."/>
            <person name="Merkel B.J."/>
            <person name="Hornburger P."/>
            <person name="Mueller R.-W."/>
            <person name="Bruemmer F."/>
            <person name="Labrenz M."/>
            <person name="Spormann A.M."/>
            <person name="Op den Camp H."/>
            <person name="Overmann J."/>
            <person name="Amann R."/>
            <person name="Jetten M.S.M."/>
            <person name="Mascher T."/>
            <person name="Medema M.H."/>
            <person name="Devos D.P."/>
            <person name="Kaster A.-K."/>
            <person name="Ovreas L."/>
            <person name="Rohde M."/>
            <person name="Galperin M.Y."/>
            <person name="Jogler C."/>
        </authorList>
    </citation>
    <scope>NUCLEOTIDE SEQUENCE [LARGE SCALE GENOMIC DNA]</scope>
    <source>
        <strain evidence="2 3">Pan181</strain>
    </source>
</reference>
<dbReference type="Pfam" id="PF20221">
    <property type="entry name" value="DUF6580"/>
    <property type="match status" value="1"/>
</dbReference>
<accession>A0A518AVP0</accession>
<organism evidence="2 3">
    <name type="scientific">Aeoliella mucimassa</name>
    <dbReference type="NCBI Taxonomy" id="2527972"/>
    <lineage>
        <taxon>Bacteria</taxon>
        <taxon>Pseudomonadati</taxon>
        <taxon>Planctomycetota</taxon>
        <taxon>Planctomycetia</taxon>
        <taxon>Pirellulales</taxon>
        <taxon>Lacipirellulaceae</taxon>
        <taxon>Aeoliella</taxon>
    </lineage>
</organism>
<dbReference type="OrthoDB" id="9806699at2"/>
<feature type="transmembrane region" description="Helical" evidence="1">
    <location>
        <begin position="139"/>
        <end position="158"/>
    </location>
</feature>
<dbReference type="InterPro" id="IPR046487">
    <property type="entry name" value="DUF6580"/>
</dbReference>
<keyword evidence="1" id="KW-0812">Transmembrane</keyword>